<feature type="region of interest" description="Disordered" evidence="1">
    <location>
        <begin position="1764"/>
        <end position="1799"/>
    </location>
</feature>
<dbReference type="InterPro" id="IPR002889">
    <property type="entry name" value="WSC_carb-bd"/>
</dbReference>
<dbReference type="PANTHER" id="PTHR30613:SF1">
    <property type="entry name" value="DUF1479 DOMAIN PROTEIN (AFU_ORTHOLOGUE AFUA_5G09280)"/>
    <property type="match status" value="1"/>
</dbReference>
<dbReference type="InterPro" id="IPR011047">
    <property type="entry name" value="Quinoprotein_ADH-like_sf"/>
</dbReference>
<evidence type="ECO:0000313" key="5">
    <source>
        <dbReference type="Proteomes" id="UP000562929"/>
    </source>
</evidence>
<dbReference type="PROSITE" id="PS51212">
    <property type="entry name" value="WSC"/>
    <property type="match status" value="2"/>
</dbReference>
<dbReference type="Proteomes" id="UP000562929">
    <property type="component" value="Unassembled WGS sequence"/>
</dbReference>
<dbReference type="EMBL" id="JAACLJ010000002">
    <property type="protein sequence ID" value="KAF4591882.1"/>
    <property type="molecule type" value="Genomic_DNA"/>
</dbReference>
<feature type="region of interest" description="Disordered" evidence="1">
    <location>
        <begin position="1120"/>
        <end position="1170"/>
    </location>
</feature>
<organism evidence="4 5">
    <name type="scientific">Ophiocordyceps camponoti-floridani</name>
    <dbReference type="NCBI Taxonomy" id="2030778"/>
    <lineage>
        <taxon>Eukaryota</taxon>
        <taxon>Fungi</taxon>
        <taxon>Dikarya</taxon>
        <taxon>Ascomycota</taxon>
        <taxon>Pezizomycotina</taxon>
        <taxon>Sordariomycetes</taxon>
        <taxon>Hypocreomycetidae</taxon>
        <taxon>Hypocreales</taxon>
        <taxon>Ophiocordycipitaceae</taxon>
        <taxon>Ophiocordyceps</taxon>
    </lineage>
</organism>
<evidence type="ECO:0000256" key="2">
    <source>
        <dbReference type="SAM" id="SignalP"/>
    </source>
</evidence>
<dbReference type="SMART" id="SM00321">
    <property type="entry name" value="WSC"/>
    <property type="match status" value="3"/>
</dbReference>
<feature type="domain" description="WSC" evidence="3">
    <location>
        <begin position="911"/>
        <end position="1006"/>
    </location>
</feature>
<gene>
    <name evidence="4" type="ORF">GQ602_002181</name>
</gene>
<dbReference type="Gene3D" id="2.60.40.10">
    <property type="entry name" value="Immunoglobulins"/>
    <property type="match status" value="1"/>
</dbReference>
<dbReference type="InterPro" id="IPR027443">
    <property type="entry name" value="IPNS-like_sf"/>
</dbReference>
<feature type="compositionally biased region" description="Basic and acidic residues" evidence="1">
    <location>
        <begin position="1778"/>
        <end position="1792"/>
    </location>
</feature>
<evidence type="ECO:0000256" key="1">
    <source>
        <dbReference type="SAM" id="MobiDB-lite"/>
    </source>
</evidence>
<comment type="caution">
    <text evidence="4">The sequence shown here is derived from an EMBL/GenBank/DDBJ whole genome shotgun (WGS) entry which is preliminary data.</text>
</comment>
<evidence type="ECO:0000313" key="4">
    <source>
        <dbReference type="EMBL" id="KAF4591882.1"/>
    </source>
</evidence>
<dbReference type="OrthoDB" id="5985073at2759"/>
<feature type="domain" description="WSC" evidence="3">
    <location>
        <begin position="1033"/>
        <end position="1121"/>
    </location>
</feature>
<dbReference type="SUPFAM" id="SSF50998">
    <property type="entry name" value="Quinoprotein alcohol dehydrogenase-like"/>
    <property type="match status" value="1"/>
</dbReference>
<dbReference type="InterPro" id="IPR010856">
    <property type="entry name" value="Gig2-like"/>
</dbReference>
<proteinExistence type="predicted"/>
<dbReference type="Pfam" id="PF01822">
    <property type="entry name" value="WSC"/>
    <property type="match status" value="3"/>
</dbReference>
<feature type="compositionally biased region" description="Polar residues" evidence="1">
    <location>
        <begin position="1124"/>
        <end position="1133"/>
    </location>
</feature>
<reference evidence="4 5" key="1">
    <citation type="journal article" date="2020" name="G3 (Bethesda)">
        <title>Genetic Underpinnings of Host Manipulation by Ophiocordyceps as Revealed by Comparative Transcriptomics.</title>
        <authorList>
            <person name="Will I."/>
            <person name="Das B."/>
            <person name="Trinh T."/>
            <person name="Brachmann A."/>
            <person name="Ohm R.A."/>
            <person name="de Bekker C."/>
        </authorList>
    </citation>
    <scope>NUCLEOTIDE SEQUENCE [LARGE SCALE GENOMIC DNA]</scope>
    <source>
        <strain evidence="4 5">EC05</strain>
    </source>
</reference>
<feature type="signal peptide" evidence="2">
    <location>
        <begin position="1"/>
        <end position="15"/>
    </location>
</feature>
<accession>A0A8H4VF63</accession>
<name>A0A8H4VF63_9HYPO</name>
<dbReference type="PANTHER" id="PTHR30613">
    <property type="entry name" value="UNCHARACTERIZED PROTEIN YBIU-RELATED"/>
    <property type="match status" value="1"/>
</dbReference>
<dbReference type="SUPFAM" id="SSF51197">
    <property type="entry name" value="Clavaminate synthase-like"/>
    <property type="match status" value="1"/>
</dbReference>
<keyword evidence="2" id="KW-0732">Signal</keyword>
<dbReference type="Gene3D" id="2.60.120.330">
    <property type="entry name" value="B-lactam Antibiotic, Isopenicillin N Synthase, Chain"/>
    <property type="match status" value="1"/>
</dbReference>
<protein>
    <submittedName>
        <fullName evidence="4">Cell wall-binding protein</fullName>
    </submittedName>
</protein>
<dbReference type="InterPro" id="IPR013783">
    <property type="entry name" value="Ig-like_fold"/>
</dbReference>
<evidence type="ECO:0000259" key="3">
    <source>
        <dbReference type="PROSITE" id="PS51212"/>
    </source>
</evidence>
<feature type="chain" id="PRO_5034377962" evidence="2">
    <location>
        <begin position="16"/>
        <end position="1832"/>
    </location>
</feature>
<sequence>MKPLLLSALVGLVRALASTDTITWGGDGSRAGYQPNHNMDPAVVASPQFGQLFGTLLPGSFASQPEQIFSQPLVYTPAGGRQFVYVATTLNNVYKLDAKTGAILASRTLHLPFLAADLDGCNDINPAVGIISTGTIDPATDTLYLTAKTYVDQTLFGRPQGRPAGRYYVHALDVNDLTERPNFPVNLEGLLARNNPSRMFTGGIHLQRPALLLAGQYLYAGFASHCVQYNFTGWMIGLEKSSGAVVERWATEGAGVPDTVRGGGIWMSGGGPSYDGAGSIFLATGNGYASQLSTIPVRGYDPPTSLEEAALHMTVNSDGSLNLVDFFMPWEKQAMDGADKDLGTSPLEILPSQFACGDVKRIGVVTAKTGKTYWLNLDNLGGYRNGKDGLDDIIQSYQNENSVYSGAGVYPLEGGYVYINVIQYPTSVFKFSCNGGVPAFAKVAVSPTPNAYVLGVGHASVTSMADEPGTALLWVTDVQGPGVRVYDAVPRDGSLVIVNSFNVPGVTKFSRAVFGDGVMYVGTTTGFVYGFGSPVNSPLNCTSPLDFGTVDIRATSDVKAVVCRAVVDLTVMGLGLADGRNFVLSESPMLPLKLSQGQSFVVNARFGPSTVGLLSVDIVANTTNGAAGFSTNTHARLVGTGRSVGPLLAVSPNTLSFPGVVAGQDPNGVSETVVVSNRGNAALIIRSILYSADNSTAPRTYDGQGDLVVGRFTLQKLPKTVAANAGSAINVLFNSSISGTFSATIRFVTDGGNASVTIYASSGPAPVALLEFQTIDGQGWVRYEPGTPFSFGNVTENSSRSLKFRITNAAPTGGVKLSLTVSKPPFGVSGLVKAVNQVDLAEGSSFAPGQSATAILTCTAPKSQWNVDAYNGTSQWTLNTNDPTLGKQFVRFFCNAVAEQTPPLLSVGRGQYRYAGCFKDNTPERQLPNQVVADDGLTNAMCIAACAKSNYVFCGTEYLRECWAGDRVPMQKVEDENCNYNCAGAINQICGGNGVNDGAGGAYISLFADSLRWDGNLTRPPPPGPAVNPGVAGFTSMGCYTEGNPGRALPNGVNTNKRTVAACVDACKAATYTMAGVEYGGECWCGNVLGTGSVPAPAADCAMTCNEYCGGPSRLNVYRLGSPAGSTSSTGMNTPSSTASTPRTSSSTTVVTTSTTTSSSSSSALTPTGPAVKKTVGRYSFQGCWTEATNGRALGGNAYADDKMTLESCAVFCNGFRYFATEYGRECYCGDGLGGGSVQAVNQNDFVVSSGVEGYFSVSTTRQERRRTHYGLEDDVGSAFQSPETRRRRRSSKWGSSDYLGRFRSFVAYKRTSKSGLEPTNTTLQSLNIRTALGTMLRPRSSWLPRAAKVKGHRLWSSGPKKEGDISDSFVSLSGTERGALPDRFRQLKCELVRGREKSFVDGWTRLLGQLRAENEFIAQKGSGVIPQVDVEDLDGGCEEGVRDEIKKRGVVVVKGVVPEDEARRYKFELDEYIAKNPQTRAFPAHDPQVYELYWSGPQLKARAHPSLLLVQRQLMSLFWHSAADACVSLANPVTYADRLRIRKAGDASFALGPHMDGGSVERWEREGYGRGGVYDSILSGAWEEHDGWDAGRRVEAVNNRYDGLGACSVFRAWQGWMAMSSCGPGQGTLLVNPLPKLSTAYVLLRPFFRPVEGNGGSMSRDGFLHPSNWDLMAGEDMTSELQGAWPGFGQELSEELHPHLELERSMVHIPDIRPGDFVAWHCDVIHSVDKIHRGSSDSSVLYIPVCPATEANGEYVLRQREAFRRGTPAPDFPGGEGESRHAGRPDPEEARAWAPTTEGRQAFGLERLMVRDGAGRGEREAVRRVNAVLGL</sequence>
<keyword evidence="5" id="KW-1185">Reference proteome</keyword>
<dbReference type="Pfam" id="PF07350">
    <property type="entry name" value="Gig2-like"/>
    <property type="match status" value="1"/>
</dbReference>
<feature type="compositionally biased region" description="Low complexity" evidence="1">
    <location>
        <begin position="1134"/>
        <end position="1168"/>
    </location>
</feature>